<dbReference type="AlphaFoldDB" id="A0ABD3MNS4"/>
<organism evidence="2 3">
    <name type="scientific">Stephanodiscus triporus</name>
    <dbReference type="NCBI Taxonomy" id="2934178"/>
    <lineage>
        <taxon>Eukaryota</taxon>
        <taxon>Sar</taxon>
        <taxon>Stramenopiles</taxon>
        <taxon>Ochrophyta</taxon>
        <taxon>Bacillariophyta</taxon>
        <taxon>Coscinodiscophyceae</taxon>
        <taxon>Thalassiosirophycidae</taxon>
        <taxon>Stephanodiscales</taxon>
        <taxon>Stephanodiscaceae</taxon>
        <taxon>Stephanodiscus</taxon>
    </lineage>
</organism>
<evidence type="ECO:0000313" key="3">
    <source>
        <dbReference type="Proteomes" id="UP001530315"/>
    </source>
</evidence>
<comment type="caution">
    <text evidence="2">The sequence shown here is derived from an EMBL/GenBank/DDBJ whole genome shotgun (WGS) entry which is preliminary data.</text>
</comment>
<feature type="region of interest" description="Disordered" evidence="1">
    <location>
        <begin position="1"/>
        <end position="33"/>
    </location>
</feature>
<keyword evidence="3" id="KW-1185">Reference proteome</keyword>
<feature type="region of interest" description="Disordered" evidence="1">
    <location>
        <begin position="342"/>
        <end position="429"/>
    </location>
</feature>
<feature type="compositionally biased region" description="Basic and acidic residues" evidence="1">
    <location>
        <begin position="344"/>
        <end position="382"/>
    </location>
</feature>
<name>A0ABD3MNS4_9STRA</name>
<sequence>MDETGGEFTIANDNGATTTTTTTTSPGGARTANRAISGDAMTKTAVADDGSGPVDGNAHRPLDGTVVLASADMVVHAKHPERIGSEWLRSKTLPITHRPNWNDVRIVRAILSLLETALRDERTTHVLLCTESCVPVATLVETARSVLLDEVCRWVEEKSPPRDIGPTTARRADDDGRRDLDWDRSYVDYYGRSSGRCSRFDEHNCWDVLRESLPLEIVYKALPGWCLLSRKHAQGILDIPSQLDGMNLWPAFERVWAPEEVFLPTALALSGNIDGVSRRALTYSRWDERAADHRDRAHPLSYDGSFDDELVSRTRAEGCLFLRKMRVPICLSVWEKIVVRRGKGRDSGSGRSPESDVRGRGRGVEGGWDHGRYGDGCDDPYKRNRLHQSGAGYNSRRGHDSNASCQRRKREPDDHSNRDDYQKRQHWRR</sequence>
<reference evidence="2 3" key="1">
    <citation type="submission" date="2024-10" db="EMBL/GenBank/DDBJ databases">
        <title>Updated reference genomes for cyclostephanoid diatoms.</title>
        <authorList>
            <person name="Roberts W.R."/>
            <person name="Alverson A.J."/>
        </authorList>
    </citation>
    <scope>NUCLEOTIDE SEQUENCE [LARGE SCALE GENOMIC DNA]</scope>
    <source>
        <strain evidence="2 3">AJA276-08</strain>
    </source>
</reference>
<protein>
    <submittedName>
        <fullName evidence="2">Uncharacterized protein</fullName>
    </submittedName>
</protein>
<proteinExistence type="predicted"/>
<evidence type="ECO:0000256" key="1">
    <source>
        <dbReference type="SAM" id="MobiDB-lite"/>
    </source>
</evidence>
<dbReference type="EMBL" id="JALLAZ020001789">
    <property type="protein sequence ID" value="KAL3763867.1"/>
    <property type="molecule type" value="Genomic_DNA"/>
</dbReference>
<dbReference type="Proteomes" id="UP001530315">
    <property type="component" value="Unassembled WGS sequence"/>
</dbReference>
<evidence type="ECO:0000313" key="2">
    <source>
        <dbReference type="EMBL" id="KAL3763867.1"/>
    </source>
</evidence>
<accession>A0ABD3MNS4</accession>
<feature type="compositionally biased region" description="Basic and acidic residues" evidence="1">
    <location>
        <begin position="410"/>
        <end position="423"/>
    </location>
</feature>
<gene>
    <name evidence="2" type="ORF">ACHAW5_000413</name>
</gene>